<evidence type="ECO:0000256" key="2">
    <source>
        <dbReference type="ARBA" id="ARBA00022679"/>
    </source>
</evidence>
<dbReference type="EMBL" id="BKAJ01000033">
    <property type="protein sequence ID" value="GEP54969.1"/>
    <property type="molecule type" value="Genomic_DNA"/>
</dbReference>
<dbReference type="CDD" id="cd03046">
    <property type="entry name" value="GST_N_GTT1_like"/>
    <property type="match status" value="1"/>
</dbReference>
<dbReference type="AlphaFoldDB" id="A0A512N7L2"/>
<name>A0A512N7L2_9HYPH</name>
<dbReference type="InterPro" id="IPR004045">
    <property type="entry name" value="Glutathione_S-Trfase_N"/>
</dbReference>
<dbReference type="FunFam" id="3.40.30.10:FF:000039">
    <property type="entry name" value="Glutathione S-transferase domain"/>
    <property type="match status" value="1"/>
</dbReference>
<keyword evidence="7" id="KW-1185">Reference proteome</keyword>
<organism evidence="6 7">
    <name type="scientific">Reyranella soli</name>
    <dbReference type="NCBI Taxonomy" id="1230389"/>
    <lineage>
        <taxon>Bacteria</taxon>
        <taxon>Pseudomonadati</taxon>
        <taxon>Pseudomonadota</taxon>
        <taxon>Alphaproteobacteria</taxon>
        <taxon>Hyphomicrobiales</taxon>
        <taxon>Reyranellaceae</taxon>
        <taxon>Reyranella</taxon>
    </lineage>
</organism>
<dbReference type="RefSeq" id="WP_147149020.1">
    <property type="nucleotide sequence ID" value="NZ_BKAJ01000033.1"/>
</dbReference>
<dbReference type="SUPFAM" id="SSF52833">
    <property type="entry name" value="Thioredoxin-like"/>
    <property type="match status" value="1"/>
</dbReference>
<dbReference type="SFLD" id="SFLDG00358">
    <property type="entry name" value="Main_(cytGST)"/>
    <property type="match status" value="1"/>
</dbReference>
<dbReference type="InterPro" id="IPR040079">
    <property type="entry name" value="Glutathione_S-Trfase"/>
</dbReference>
<dbReference type="InterPro" id="IPR004046">
    <property type="entry name" value="GST_C"/>
</dbReference>
<accession>A0A512N7L2</accession>
<dbReference type="Gene3D" id="3.40.30.10">
    <property type="entry name" value="Glutaredoxin"/>
    <property type="match status" value="1"/>
</dbReference>
<dbReference type="InterPro" id="IPR036249">
    <property type="entry name" value="Thioredoxin-like_sf"/>
</dbReference>
<dbReference type="PANTHER" id="PTHR44051:SF8">
    <property type="entry name" value="GLUTATHIONE S-TRANSFERASE GSTA"/>
    <property type="match status" value="1"/>
</dbReference>
<evidence type="ECO:0000313" key="6">
    <source>
        <dbReference type="EMBL" id="GEP54969.1"/>
    </source>
</evidence>
<keyword evidence="2 6" id="KW-0808">Transferase</keyword>
<evidence type="ECO:0000256" key="1">
    <source>
        <dbReference type="ARBA" id="ARBA00007409"/>
    </source>
</evidence>
<gene>
    <name evidence="6" type="ORF">RSO01_21350</name>
</gene>
<dbReference type="PROSITE" id="PS50405">
    <property type="entry name" value="GST_CTER"/>
    <property type="match status" value="1"/>
</dbReference>
<dbReference type="OrthoDB" id="9810080at2"/>
<evidence type="ECO:0000259" key="4">
    <source>
        <dbReference type="PROSITE" id="PS50404"/>
    </source>
</evidence>
<dbReference type="SUPFAM" id="SSF47616">
    <property type="entry name" value="GST C-terminal domain-like"/>
    <property type="match status" value="1"/>
</dbReference>
<dbReference type="SFLD" id="SFLDG01150">
    <property type="entry name" value="Main.1:_Beta-like"/>
    <property type="match status" value="1"/>
</dbReference>
<dbReference type="InterPro" id="IPR010987">
    <property type="entry name" value="Glutathione-S-Trfase_C-like"/>
</dbReference>
<dbReference type="PROSITE" id="PS50404">
    <property type="entry name" value="GST_NTER"/>
    <property type="match status" value="1"/>
</dbReference>
<dbReference type="Pfam" id="PF02798">
    <property type="entry name" value="GST_N"/>
    <property type="match status" value="1"/>
</dbReference>
<proteinExistence type="inferred from homology"/>
<feature type="domain" description="GST C-terminal" evidence="5">
    <location>
        <begin position="84"/>
        <end position="211"/>
    </location>
</feature>
<dbReference type="Gene3D" id="1.20.1050.10">
    <property type="match status" value="1"/>
</dbReference>
<evidence type="ECO:0000313" key="7">
    <source>
        <dbReference type="Proteomes" id="UP000321058"/>
    </source>
</evidence>
<protein>
    <submittedName>
        <fullName evidence="6">Glutathione S-transferase</fullName>
    </submittedName>
</protein>
<dbReference type="Proteomes" id="UP000321058">
    <property type="component" value="Unassembled WGS sequence"/>
</dbReference>
<evidence type="ECO:0000259" key="5">
    <source>
        <dbReference type="PROSITE" id="PS50405"/>
    </source>
</evidence>
<comment type="caution">
    <text evidence="6">The sequence shown here is derived from an EMBL/GenBank/DDBJ whole genome shotgun (WGS) entry which is preliminary data.</text>
</comment>
<dbReference type="CDD" id="cd03207">
    <property type="entry name" value="GST_C_8"/>
    <property type="match status" value="1"/>
</dbReference>
<reference evidence="6 7" key="1">
    <citation type="submission" date="2019-07" db="EMBL/GenBank/DDBJ databases">
        <title>Whole genome shotgun sequence of Reyranella soli NBRC 108950.</title>
        <authorList>
            <person name="Hosoyama A."/>
            <person name="Uohara A."/>
            <person name="Ohji S."/>
            <person name="Ichikawa N."/>
        </authorList>
    </citation>
    <scope>NUCLEOTIDE SEQUENCE [LARGE SCALE GENOMIC DNA]</scope>
    <source>
        <strain evidence="6 7">NBRC 108950</strain>
    </source>
</reference>
<dbReference type="InterPro" id="IPR036282">
    <property type="entry name" value="Glutathione-S-Trfase_C_sf"/>
</dbReference>
<feature type="domain" description="GST N-terminal" evidence="4">
    <location>
        <begin position="1"/>
        <end position="79"/>
    </location>
</feature>
<dbReference type="Pfam" id="PF00043">
    <property type="entry name" value="GST_C"/>
    <property type="match status" value="1"/>
</dbReference>
<dbReference type="SFLD" id="SFLDS00019">
    <property type="entry name" value="Glutathione_Transferase_(cytos"/>
    <property type="match status" value="1"/>
</dbReference>
<dbReference type="GO" id="GO:0016740">
    <property type="term" value="F:transferase activity"/>
    <property type="evidence" value="ECO:0007669"/>
    <property type="project" value="UniProtKB-KW"/>
</dbReference>
<evidence type="ECO:0000256" key="3">
    <source>
        <dbReference type="RuleBase" id="RU003494"/>
    </source>
</evidence>
<dbReference type="PANTHER" id="PTHR44051">
    <property type="entry name" value="GLUTATHIONE S-TRANSFERASE-RELATED"/>
    <property type="match status" value="1"/>
</dbReference>
<sequence length="218" mass="24477">MKLYGFGPTRSLRALWGLKELGAEYEFEVVNLLAGENQRPEFLRLNPAGKLPVLVDGDLVIPESAAIVLYLAEKYPQSRLLPGDLKARAEVYRWVMFTMTELETPLWRITRHTALLPQEKRLPQDAALAREDFTRMATVLENHMTGRTFIVGDAMTAADCVTAYLMDWANEQGLLEGKPNLQAYLERMYDRSTAPQRIAEAVASIRVAPPGNASEVRA</sequence>
<comment type="similarity">
    <text evidence="1 3">Belongs to the GST superfamily.</text>
</comment>